<dbReference type="RefSeq" id="WP_185140915.1">
    <property type="nucleotide sequence ID" value="NZ_JACJVP010000001.1"/>
</dbReference>
<feature type="transmembrane region" description="Helical" evidence="1">
    <location>
        <begin position="12"/>
        <end position="34"/>
    </location>
</feature>
<evidence type="ECO:0008006" key="4">
    <source>
        <dbReference type="Google" id="ProtNLM"/>
    </source>
</evidence>
<keyword evidence="1" id="KW-0812">Transmembrane</keyword>
<protein>
    <recommendedName>
        <fullName evidence="4">DUF3995 domain-containing protein</fullName>
    </recommendedName>
</protein>
<dbReference type="EMBL" id="JACJVP010000001">
    <property type="protein sequence ID" value="MBB6669512.1"/>
    <property type="molecule type" value="Genomic_DNA"/>
</dbReference>
<dbReference type="Proteomes" id="UP000547209">
    <property type="component" value="Unassembled WGS sequence"/>
</dbReference>
<evidence type="ECO:0000313" key="2">
    <source>
        <dbReference type="EMBL" id="MBB6669512.1"/>
    </source>
</evidence>
<accession>A0A7X0RL68</accession>
<reference evidence="2 3" key="1">
    <citation type="submission" date="2020-08" db="EMBL/GenBank/DDBJ databases">
        <title>Cohnella phylogeny.</title>
        <authorList>
            <person name="Dunlap C."/>
        </authorList>
    </citation>
    <scope>NUCLEOTIDE SEQUENCE [LARGE SCALE GENOMIC DNA]</scope>
    <source>
        <strain evidence="2 3">DSM 28246</strain>
    </source>
</reference>
<feature type="transmembrane region" description="Helical" evidence="1">
    <location>
        <begin position="54"/>
        <end position="78"/>
    </location>
</feature>
<keyword evidence="1" id="KW-0472">Membrane</keyword>
<sequence length="165" mass="17948">MRSLKWGYTASVALIPYMVMKTLWAISLPVLATAQGMKELHESMLANGDPITAFLYPYGIDTTVLLGLIASVLAIALVRPWGRRIPPWILILPALTGGMAFIAVSLSVLFKLVKSSMDGSFHSLTGPFSPWIMLPAYGGFATWGVSISLAALSYYKRVRLVRSLG</sequence>
<name>A0A7X0RL68_9BACL</name>
<organism evidence="2 3">
    <name type="scientific">Cohnella nanjingensis</name>
    <dbReference type="NCBI Taxonomy" id="1387779"/>
    <lineage>
        <taxon>Bacteria</taxon>
        <taxon>Bacillati</taxon>
        <taxon>Bacillota</taxon>
        <taxon>Bacilli</taxon>
        <taxon>Bacillales</taxon>
        <taxon>Paenibacillaceae</taxon>
        <taxon>Cohnella</taxon>
    </lineage>
</organism>
<dbReference type="AlphaFoldDB" id="A0A7X0RL68"/>
<comment type="caution">
    <text evidence="2">The sequence shown here is derived from an EMBL/GenBank/DDBJ whole genome shotgun (WGS) entry which is preliminary data.</text>
</comment>
<gene>
    <name evidence="2" type="ORF">H7C19_02305</name>
</gene>
<keyword evidence="3" id="KW-1185">Reference proteome</keyword>
<feature type="transmembrane region" description="Helical" evidence="1">
    <location>
        <begin position="90"/>
        <end position="112"/>
    </location>
</feature>
<evidence type="ECO:0000313" key="3">
    <source>
        <dbReference type="Proteomes" id="UP000547209"/>
    </source>
</evidence>
<proteinExistence type="predicted"/>
<keyword evidence="1" id="KW-1133">Transmembrane helix</keyword>
<feature type="transmembrane region" description="Helical" evidence="1">
    <location>
        <begin position="132"/>
        <end position="155"/>
    </location>
</feature>
<evidence type="ECO:0000256" key="1">
    <source>
        <dbReference type="SAM" id="Phobius"/>
    </source>
</evidence>